<dbReference type="OrthoDB" id="10257492at2759"/>
<evidence type="ECO:0000313" key="6">
    <source>
        <dbReference type="EMBL" id="VDL59927.1"/>
    </source>
</evidence>
<evidence type="ECO:0000256" key="5">
    <source>
        <dbReference type="ARBA" id="ARBA00034546"/>
    </source>
</evidence>
<keyword evidence="2" id="KW-0808">Transferase</keyword>
<dbReference type="GO" id="GO:0005737">
    <property type="term" value="C:cytoplasm"/>
    <property type="evidence" value="ECO:0007669"/>
    <property type="project" value="TreeGrafter"/>
</dbReference>
<dbReference type="PANTHER" id="PTHR11525">
    <property type="entry name" value="FARNESYL-PYROPHOSPHATE SYNTHETASE"/>
    <property type="match status" value="1"/>
</dbReference>
<name>A0A0R3SR47_HYMDI</name>
<dbReference type="GO" id="GO:0045337">
    <property type="term" value="P:farnesyl diphosphate biosynthetic process"/>
    <property type="evidence" value="ECO:0007669"/>
    <property type="project" value="TreeGrafter"/>
</dbReference>
<reference evidence="8" key="1">
    <citation type="submission" date="2017-02" db="UniProtKB">
        <authorList>
            <consortium name="WormBaseParasite"/>
        </authorList>
    </citation>
    <scope>IDENTIFICATION</scope>
</reference>
<dbReference type="GO" id="GO:0004337">
    <property type="term" value="F:(2E,6E)-farnesyl diphosphate synthase activity"/>
    <property type="evidence" value="ECO:0007669"/>
    <property type="project" value="TreeGrafter"/>
</dbReference>
<dbReference type="InterPro" id="IPR033749">
    <property type="entry name" value="Polyprenyl_synt_CS"/>
</dbReference>
<evidence type="ECO:0000256" key="4">
    <source>
        <dbReference type="ARBA" id="ARBA00022842"/>
    </source>
</evidence>
<evidence type="ECO:0000256" key="3">
    <source>
        <dbReference type="ARBA" id="ARBA00022723"/>
    </source>
</evidence>
<dbReference type="PROSITE" id="PS00723">
    <property type="entry name" value="POLYPRENYL_SYNTHASE_1"/>
    <property type="match status" value="1"/>
</dbReference>
<dbReference type="Pfam" id="PF00348">
    <property type="entry name" value="polyprenyl_synt"/>
    <property type="match status" value="1"/>
</dbReference>
<protein>
    <recommendedName>
        <fullName evidence="5">Farnesyl pyrophosphate synthase</fullName>
    </recommendedName>
</protein>
<dbReference type="STRING" id="6216.A0A0R3SR47"/>
<dbReference type="InterPro" id="IPR008949">
    <property type="entry name" value="Isoprenoid_synthase_dom_sf"/>
</dbReference>
<gene>
    <name evidence="6" type="ORF">HDID_LOCUS7609</name>
</gene>
<evidence type="ECO:0000256" key="1">
    <source>
        <dbReference type="ARBA" id="ARBA00001946"/>
    </source>
</evidence>
<dbReference type="SUPFAM" id="SSF48576">
    <property type="entry name" value="Terpenoid synthases"/>
    <property type="match status" value="1"/>
</dbReference>
<dbReference type="PANTHER" id="PTHR11525:SF0">
    <property type="entry name" value="FARNESYL PYROPHOSPHATE SYNTHASE"/>
    <property type="match status" value="1"/>
</dbReference>
<evidence type="ECO:0000256" key="2">
    <source>
        <dbReference type="ARBA" id="ARBA00022679"/>
    </source>
</evidence>
<dbReference type="GO" id="GO:0046872">
    <property type="term" value="F:metal ion binding"/>
    <property type="evidence" value="ECO:0007669"/>
    <property type="project" value="UniProtKB-KW"/>
</dbReference>
<evidence type="ECO:0000313" key="7">
    <source>
        <dbReference type="Proteomes" id="UP000274504"/>
    </source>
</evidence>
<dbReference type="EMBL" id="UYSG01010954">
    <property type="protein sequence ID" value="VDL59927.1"/>
    <property type="molecule type" value="Genomic_DNA"/>
</dbReference>
<dbReference type="SFLD" id="SFLDS00005">
    <property type="entry name" value="Isoprenoid_Synthase_Type_I"/>
    <property type="match status" value="1"/>
</dbReference>
<dbReference type="WBParaSite" id="HDID_0000761101-mRNA-1">
    <property type="protein sequence ID" value="HDID_0000761101-mRNA-1"/>
    <property type="gene ID" value="HDID_0000761101"/>
</dbReference>
<evidence type="ECO:0000313" key="8">
    <source>
        <dbReference type="WBParaSite" id="HDID_0000761101-mRNA-1"/>
    </source>
</evidence>
<keyword evidence="4" id="KW-0460">Magnesium</keyword>
<accession>A0A0R3SR47</accession>
<sequence length="231" mass="25393">MQASFLIHDDMIDGSPMRRGKPSWGLLQQREGHGLVGINDGLHMYMSVQQLLMSSLTNPQRSRCIEIIKLFGDCANATCLGQALDILGDIHFDLSDSNGVSQAKLPKTGQDRLRDVTLDRFAAIARWKTSHYSFVLPVLAGMLLADVKNATLFSNAKSILLEIGEYFQAQDDYLDVYGDANVTGKAGTDIADGKCSWNIATALEKASADQKNILNVSNNIFCLIFFPLSFI</sequence>
<dbReference type="Gene3D" id="1.10.600.10">
    <property type="entry name" value="Farnesyl Diphosphate Synthase"/>
    <property type="match status" value="1"/>
</dbReference>
<dbReference type="InterPro" id="IPR000092">
    <property type="entry name" value="Polyprenyl_synt"/>
</dbReference>
<dbReference type="InterPro" id="IPR039702">
    <property type="entry name" value="FPS1-like"/>
</dbReference>
<reference evidence="6 7" key="2">
    <citation type="submission" date="2018-11" db="EMBL/GenBank/DDBJ databases">
        <authorList>
            <consortium name="Pathogen Informatics"/>
        </authorList>
    </citation>
    <scope>NUCLEOTIDE SEQUENCE [LARGE SCALE GENOMIC DNA]</scope>
</reference>
<organism evidence="8">
    <name type="scientific">Hymenolepis diminuta</name>
    <name type="common">Rat tapeworm</name>
    <dbReference type="NCBI Taxonomy" id="6216"/>
    <lineage>
        <taxon>Eukaryota</taxon>
        <taxon>Metazoa</taxon>
        <taxon>Spiralia</taxon>
        <taxon>Lophotrochozoa</taxon>
        <taxon>Platyhelminthes</taxon>
        <taxon>Cestoda</taxon>
        <taxon>Eucestoda</taxon>
        <taxon>Cyclophyllidea</taxon>
        <taxon>Hymenolepididae</taxon>
        <taxon>Hymenolepis</taxon>
    </lineage>
</organism>
<dbReference type="Proteomes" id="UP000274504">
    <property type="component" value="Unassembled WGS sequence"/>
</dbReference>
<dbReference type="AlphaFoldDB" id="A0A0R3SR47"/>
<keyword evidence="3" id="KW-0479">Metal-binding</keyword>
<comment type="cofactor">
    <cofactor evidence="1">
        <name>Mg(2+)</name>
        <dbReference type="ChEBI" id="CHEBI:18420"/>
    </cofactor>
</comment>
<proteinExistence type="predicted"/>
<dbReference type="GO" id="GO:0004161">
    <property type="term" value="F:dimethylallyltranstransferase activity"/>
    <property type="evidence" value="ECO:0007669"/>
    <property type="project" value="TreeGrafter"/>
</dbReference>